<dbReference type="SMART" id="SM00963">
    <property type="entry name" value="SRP54_N"/>
    <property type="match status" value="1"/>
</dbReference>
<accession>A0A1M7SEV2</accession>
<keyword evidence="7 10" id="KW-0675">Receptor</keyword>
<keyword evidence="1 10" id="KW-1003">Cell membrane</keyword>
<comment type="similarity">
    <text evidence="10">Belongs to the GTP-binding SRP family. FtsY subfamily.</text>
</comment>
<evidence type="ECO:0000313" key="13">
    <source>
        <dbReference type="EMBL" id="SHN56990.1"/>
    </source>
</evidence>
<dbReference type="InterPro" id="IPR027417">
    <property type="entry name" value="P-loop_NTPase"/>
</dbReference>
<dbReference type="Pfam" id="PF00448">
    <property type="entry name" value="SRP54"/>
    <property type="match status" value="1"/>
</dbReference>
<name>A0A1M7SEV2_9BACT</name>
<dbReference type="GO" id="GO:0003924">
    <property type="term" value="F:GTPase activity"/>
    <property type="evidence" value="ECO:0007669"/>
    <property type="project" value="UniProtKB-UniRule"/>
</dbReference>
<evidence type="ECO:0000256" key="4">
    <source>
        <dbReference type="ARBA" id="ARBA00022801"/>
    </source>
</evidence>
<evidence type="ECO:0000256" key="10">
    <source>
        <dbReference type="HAMAP-Rule" id="MF_00920"/>
    </source>
</evidence>
<dbReference type="Gene3D" id="1.20.120.140">
    <property type="entry name" value="Signal recognition particle SRP54, nucleotide-binding domain"/>
    <property type="match status" value="1"/>
</dbReference>
<dbReference type="PROSITE" id="PS00300">
    <property type="entry name" value="SRP54"/>
    <property type="match status" value="1"/>
</dbReference>
<evidence type="ECO:0000256" key="6">
    <source>
        <dbReference type="ARBA" id="ARBA00023136"/>
    </source>
</evidence>
<feature type="domain" description="SRP54-type proteins GTP-binding" evidence="12">
    <location>
        <begin position="412"/>
        <end position="425"/>
    </location>
</feature>
<feature type="binding site" evidence="10">
    <location>
        <begin position="391"/>
        <end position="394"/>
    </location>
    <ligand>
        <name>GTP</name>
        <dbReference type="ChEBI" id="CHEBI:37565"/>
    </ligand>
</feature>
<dbReference type="FunFam" id="3.40.50.300:FF:000053">
    <property type="entry name" value="Signal recognition particle receptor FtsY"/>
    <property type="match status" value="1"/>
</dbReference>
<comment type="catalytic activity">
    <reaction evidence="8 10">
        <text>GTP + H2O = GDP + phosphate + H(+)</text>
        <dbReference type="Rhea" id="RHEA:19669"/>
        <dbReference type="ChEBI" id="CHEBI:15377"/>
        <dbReference type="ChEBI" id="CHEBI:15378"/>
        <dbReference type="ChEBI" id="CHEBI:37565"/>
        <dbReference type="ChEBI" id="CHEBI:43474"/>
        <dbReference type="ChEBI" id="CHEBI:58189"/>
        <dbReference type="EC" id="3.6.5.4"/>
    </reaction>
</comment>
<sequence>MGFFSSIKNLWSSNKEQTPNPEQQPPNLEQTQNDTQSDADDTAWKEQLTVDLRAAEPKLSAWLFHVLEDVDTVTPYFWERLRFFLASLEVPEAEAEKFIDSFQKWLNEMDYEQVDEFRSELQYRLALALDLEDEEDERNRLIVKLSNGLEKTREQLSKHLDTLIKGHKSFDQSFWDEFEEILIMADVGYEVASNLIERLKARIQKQGLTNPEDFKAVLAEELNIIFEPKKRISAVNLPEVVLMIGVNGVGKTTTIAKLAHRAQMQGRKVLIAAGDTFRAAAIEQLELWAKRVGAGFFAKKAGSDPAAVAFEALDKAINEGYDLLFIDTAGRLQTKVNLMEELQKIYRVLEKKHPGAPHRSILVVDATTGQNALSQTKLFKEACGIDEIILTKLDGTAKGGVAVAIVMQHDIPITFIGLGEKMDDLRPFDGLEFANALLGITTKNN</sequence>
<evidence type="ECO:0000256" key="8">
    <source>
        <dbReference type="ARBA" id="ARBA00048027"/>
    </source>
</evidence>
<dbReference type="GO" id="GO:0005525">
    <property type="term" value="F:GTP binding"/>
    <property type="evidence" value="ECO:0007669"/>
    <property type="project" value="UniProtKB-UniRule"/>
</dbReference>
<evidence type="ECO:0000256" key="1">
    <source>
        <dbReference type="ARBA" id="ARBA00022475"/>
    </source>
</evidence>
<proteinExistence type="inferred from homology"/>
<dbReference type="GO" id="GO:0005047">
    <property type="term" value="F:signal recognition particle binding"/>
    <property type="evidence" value="ECO:0007669"/>
    <property type="project" value="TreeGrafter"/>
</dbReference>
<dbReference type="SUPFAM" id="SSF52540">
    <property type="entry name" value="P-loop containing nucleoside triphosphate hydrolases"/>
    <property type="match status" value="1"/>
</dbReference>
<dbReference type="HAMAP" id="MF_00920">
    <property type="entry name" value="FtsY"/>
    <property type="match status" value="1"/>
</dbReference>
<keyword evidence="2 10" id="KW-0963">Cytoplasm</keyword>
<dbReference type="AlphaFoldDB" id="A0A1M7SEV2"/>
<evidence type="ECO:0000256" key="9">
    <source>
        <dbReference type="ARBA" id="ARBA00053570"/>
    </source>
</evidence>
<dbReference type="InterPro" id="IPR036225">
    <property type="entry name" value="SRP/SRP_N"/>
</dbReference>
<evidence type="ECO:0000256" key="2">
    <source>
        <dbReference type="ARBA" id="ARBA00022490"/>
    </source>
</evidence>
<feature type="region of interest" description="Disordered" evidence="11">
    <location>
        <begin position="10"/>
        <end position="39"/>
    </location>
</feature>
<keyword evidence="5 10" id="KW-0342">GTP-binding</keyword>
<organism evidence="13 14">
    <name type="scientific">Desulfovibrio litoralis DSM 11393</name>
    <dbReference type="NCBI Taxonomy" id="1121455"/>
    <lineage>
        <taxon>Bacteria</taxon>
        <taxon>Pseudomonadati</taxon>
        <taxon>Thermodesulfobacteriota</taxon>
        <taxon>Desulfovibrionia</taxon>
        <taxon>Desulfovibrionales</taxon>
        <taxon>Desulfovibrionaceae</taxon>
        <taxon>Desulfovibrio</taxon>
    </lineage>
</organism>
<evidence type="ECO:0000259" key="12">
    <source>
        <dbReference type="PROSITE" id="PS00300"/>
    </source>
</evidence>
<keyword evidence="14" id="KW-1185">Reference proteome</keyword>
<dbReference type="InterPro" id="IPR042101">
    <property type="entry name" value="SRP54_N_sf"/>
</dbReference>
<gene>
    <name evidence="10" type="primary">ftsY</name>
    <name evidence="13" type="ORF">SAMN02745728_00857</name>
</gene>
<dbReference type="SUPFAM" id="SSF47364">
    <property type="entry name" value="Domain of the SRP/SRP receptor G-proteins"/>
    <property type="match status" value="1"/>
</dbReference>
<evidence type="ECO:0000313" key="14">
    <source>
        <dbReference type="Proteomes" id="UP000186469"/>
    </source>
</evidence>
<dbReference type="SMART" id="SM00382">
    <property type="entry name" value="AAA"/>
    <property type="match status" value="1"/>
</dbReference>
<evidence type="ECO:0000256" key="7">
    <source>
        <dbReference type="ARBA" id="ARBA00023170"/>
    </source>
</evidence>
<dbReference type="InterPro" id="IPR000897">
    <property type="entry name" value="SRP54_GTPase_dom"/>
</dbReference>
<dbReference type="CDD" id="cd17874">
    <property type="entry name" value="FtsY"/>
    <property type="match status" value="1"/>
</dbReference>
<comment type="subcellular location">
    <subcellularLocation>
        <location evidence="10">Cell membrane</location>
        <topology evidence="10">Peripheral membrane protein</topology>
        <orientation evidence="10">Cytoplasmic side</orientation>
    </subcellularLocation>
    <subcellularLocation>
        <location evidence="10">Cytoplasm</location>
    </subcellularLocation>
</comment>
<dbReference type="RefSeq" id="WP_072696544.1">
    <property type="nucleotide sequence ID" value="NZ_FRDI01000003.1"/>
</dbReference>
<evidence type="ECO:0000256" key="5">
    <source>
        <dbReference type="ARBA" id="ARBA00023134"/>
    </source>
</evidence>
<keyword evidence="3 10" id="KW-0547">Nucleotide-binding</keyword>
<feature type="binding site" evidence="10">
    <location>
        <begin position="327"/>
        <end position="331"/>
    </location>
    <ligand>
        <name>GTP</name>
        <dbReference type="ChEBI" id="CHEBI:37565"/>
    </ligand>
</feature>
<reference evidence="13 14" key="1">
    <citation type="submission" date="2016-12" db="EMBL/GenBank/DDBJ databases">
        <authorList>
            <person name="Song W.-J."/>
            <person name="Kurnit D.M."/>
        </authorList>
    </citation>
    <scope>NUCLEOTIDE SEQUENCE [LARGE SCALE GENOMIC DNA]</scope>
    <source>
        <strain evidence="13 14">DSM 11393</strain>
    </source>
</reference>
<feature type="binding site" evidence="10">
    <location>
        <begin position="245"/>
        <end position="252"/>
    </location>
    <ligand>
        <name>GTP</name>
        <dbReference type="ChEBI" id="CHEBI:37565"/>
    </ligand>
</feature>
<dbReference type="InterPro" id="IPR003593">
    <property type="entry name" value="AAA+_ATPase"/>
</dbReference>
<evidence type="ECO:0000256" key="11">
    <source>
        <dbReference type="SAM" id="MobiDB-lite"/>
    </source>
</evidence>
<dbReference type="NCBIfam" id="TIGR00064">
    <property type="entry name" value="ftsY"/>
    <property type="match status" value="1"/>
</dbReference>
<dbReference type="EC" id="3.6.5.4" evidence="10"/>
<feature type="compositionally biased region" description="Low complexity" evidence="11">
    <location>
        <begin position="16"/>
        <end position="33"/>
    </location>
</feature>
<dbReference type="GO" id="GO:0006614">
    <property type="term" value="P:SRP-dependent cotranslational protein targeting to membrane"/>
    <property type="evidence" value="ECO:0007669"/>
    <property type="project" value="InterPro"/>
</dbReference>
<dbReference type="GO" id="GO:0005886">
    <property type="term" value="C:plasma membrane"/>
    <property type="evidence" value="ECO:0007669"/>
    <property type="project" value="UniProtKB-SubCell"/>
</dbReference>
<dbReference type="PANTHER" id="PTHR43134:SF1">
    <property type="entry name" value="SIGNAL RECOGNITION PARTICLE RECEPTOR SUBUNIT ALPHA"/>
    <property type="match status" value="1"/>
</dbReference>
<keyword evidence="6 10" id="KW-0472">Membrane</keyword>
<dbReference type="OrthoDB" id="9804720at2"/>
<keyword evidence="4 10" id="KW-0378">Hydrolase</keyword>
<protein>
    <recommendedName>
        <fullName evidence="10">Signal recognition particle receptor FtsY</fullName>
        <shortName evidence="10">SRP receptor</shortName>
        <ecNumber evidence="10">3.6.5.4</ecNumber>
    </recommendedName>
</protein>
<dbReference type="FunFam" id="1.20.120.140:FF:000002">
    <property type="entry name" value="Signal recognition particle receptor FtsY"/>
    <property type="match status" value="1"/>
</dbReference>
<dbReference type="InterPro" id="IPR004390">
    <property type="entry name" value="SR_rcpt_FtsY"/>
</dbReference>
<dbReference type="STRING" id="1121455.SAMN02745728_00857"/>
<dbReference type="InterPro" id="IPR013822">
    <property type="entry name" value="Signal_recog_particl_SRP54_hlx"/>
</dbReference>
<dbReference type="Pfam" id="PF02881">
    <property type="entry name" value="SRP54_N"/>
    <property type="match status" value="1"/>
</dbReference>
<dbReference type="Proteomes" id="UP000186469">
    <property type="component" value="Unassembled WGS sequence"/>
</dbReference>
<dbReference type="SMART" id="SM00962">
    <property type="entry name" value="SRP54"/>
    <property type="match status" value="1"/>
</dbReference>
<comment type="subunit">
    <text evidence="10">Part of the signal recognition particle protein translocation system, which is composed of SRP and FtsY.</text>
</comment>
<dbReference type="GO" id="GO:0005737">
    <property type="term" value="C:cytoplasm"/>
    <property type="evidence" value="ECO:0007669"/>
    <property type="project" value="UniProtKB-SubCell"/>
</dbReference>
<dbReference type="EMBL" id="FRDI01000003">
    <property type="protein sequence ID" value="SHN56990.1"/>
    <property type="molecule type" value="Genomic_DNA"/>
</dbReference>
<comment type="function">
    <text evidence="9">Involved in targeting and insertion of nascent membrane proteins into the cytoplasmic membrane. Acts as a receptor for the complex formed by the signal recognition particle (SRP) and the ribosome-nascent chain (RNC). Interaction with SRP-RNC leads to the transfer of the RNC complex to the Sec translocase for insertion into the membrane, the hydrolysis of GTP by both Ffh and FtsY, and the dissociation of the SRP-FtsY complex into the individual components.</text>
</comment>
<evidence type="ECO:0000256" key="3">
    <source>
        <dbReference type="ARBA" id="ARBA00022741"/>
    </source>
</evidence>
<dbReference type="PANTHER" id="PTHR43134">
    <property type="entry name" value="SIGNAL RECOGNITION PARTICLE RECEPTOR SUBUNIT ALPHA"/>
    <property type="match status" value="1"/>
</dbReference>
<dbReference type="Gene3D" id="3.40.50.300">
    <property type="entry name" value="P-loop containing nucleotide triphosphate hydrolases"/>
    <property type="match status" value="1"/>
</dbReference>